<sequence length="80" mass="8383">MKVADVVHSDLGVFDDLPHTIVEASPDLSGMLDPLLIIMAGGVGAFVQAFTPARMDAVEAPPSRSHGMGNASRHRSTSLL</sequence>
<protein>
    <submittedName>
        <fullName evidence="2">Uncharacterized protein</fullName>
    </submittedName>
</protein>
<dbReference type="EMBL" id="JBHTHR010000060">
    <property type="protein sequence ID" value="MFD0800504.1"/>
    <property type="molecule type" value="Genomic_DNA"/>
</dbReference>
<name>A0ABW3BDU1_9ACTN</name>
<gene>
    <name evidence="2" type="ORF">ACFQZU_04110</name>
</gene>
<keyword evidence="3" id="KW-1185">Reference proteome</keyword>
<proteinExistence type="predicted"/>
<dbReference type="Proteomes" id="UP001596956">
    <property type="component" value="Unassembled WGS sequence"/>
</dbReference>
<organism evidence="2 3">
    <name type="scientific">Streptomonospora algeriensis</name>
    <dbReference type="NCBI Taxonomy" id="995084"/>
    <lineage>
        <taxon>Bacteria</taxon>
        <taxon>Bacillati</taxon>
        <taxon>Actinomycetota</taxon>
        <taxon>Actinomycetes</taxon>
        <taxon>Streptosporangiales</taxon>
        <taxon>Nocardiopsidaceae</taxon>
        <taxon>Streptomonospora</taxon>
    </lineage>
</organism>
<feature type="region of interest" description="Disordered" evidence="1">
    <location>
        <begin position="58"/>
        <end position="80"/>
    </location>
</feature>
<evidence type="ECO:0000313" key="2">
    <source>
        <dbReference type="EMBL" id="MFD0800504.1"/>
    </source>
</evidence>
<comment type="caution">
    <text evidence="2">The sequence shown here is derived from an EMBL/GenBank/DDBJ whole genome shotgun (WGS) entry which is preliminary data.</text>
</comment>
<accession>A0ABW3BDU1</accession>
<reference evidence="3" key="1">
    <citation type="journal article" date="2019" name="Int. J. Syst. Evol. Microbiol.">
        <title>The Global Catalogue of Microorganisms (GCM) 10K type strain sequencing project: providing services to taxonomists for standard genome sequencing and annotation.</title>
        <authorList>
            <consortium name="The Broad Institute Genomics Platform"/>
            <consortium name="The Broad Institute Genome Sequencing Center for Infectious Disease"/>
            <person name="Wu L."/>
            <person name="Ma J."/>
        </authorList>
    </citation>
    <scope>NUCLEOTIDE SEQUENCE [LARGE SCALE GENOMIC DNA]</scope>
    <source>
        <strain evidence="3">CCUG 63369</strain>
    </source>
</reference>
<evidence type="ECO:0000256" key="1">
    <source>
        <dbReference type="SAM" id="MobiDB-lite"/>
    </source>
</evidence>
<evidence type="ECO:0000313" key="3">
    <source>
        <dbReference type="Proteomes" id="UP001596956"/>
    </source>
</evidence>